<comment type="subcellular location">
    <subcellularLocation>
        <location evidence="1">Nucleus</location>
    </subcellularLocation>
</comment>
<evidence type="ECO:0000313" key="6">
    <source>
        <dbReference type="Proteomes" id="UP000030665"/>
    </source>
</evidence>
<sequence length="527" mass="60095">MDDFAYRSSGMNRSRDHCCDCAQTTNRCSDGTCPCIVLRKLCDEQCESTRYRCDCLNQAVSKCNCELPESVLAATAAFANNTSRTSCRICINANQCVCVRLKEACSKSCVCKQLCRNKEVKKSALTTKPSVGCSCCKSRKQCSKRDCSCRGIFEFCSAKCKCQGDCMNGPSKFSVSRTTQHCFLEHKHESSATVVTLIGEDYVYRVEYLHESKSDPHCEEQLLFALEELTAKYAINLYEILVYTSRSPCFHQNCEPRCAVIDECKCNKACSMLLSLFLFKLRKQLGRVDLRLTVRFLFPHLSRGDLYTKQGILCMLQHGIKVEPLLMKDWSGIMDWAPHSEHRGDYLALWNQHNLDQAVAKSQSFVNECRRALSMPMKFWVAEIHEIVRNTVLQYSEIRSKLQELTEALKCLDLTATPHKIRSTPNKRRSFIDIFELRDKLHLRDLHQVHPKADKEQAITCKPKQGSDMSLPREESANARMMVTSLCGRSFDDLETNEIAQRIRRATSNIGVEIDSLLEYLQLKSNS</sequence>
<evidence type="ECO:0000256" key="1">
    <source>
        <dbReference type="ARBA" id="ARBA00004123"/>
    </source>
</evidence>
<evidence type="ECO:0000313" key="5">
    <source>
        <dbReference type="EMBL" id="CDW57623.1"/>
    </source>
</evidence>
<dbReference type="SMART" id="SM01114">
    <property type="entry name" value="CXC"/>
    <property type="match status" value="1"/>
</dbReference>
<feature type="domain" description="CRC" evidence="4">
    <location>
        <begin position="83"/>
        <end position="171"/>
    </location>
</feature>
<reference evidence="5" key="1">
    <citation type="submission" date="2014-01" db="EMBL/GenBank/DDBJ databases">
        <authorList>
            <person name="Aslett M."/>
        </authorList>
    </citation>
    <scope>NUCLEOTIDE SEQUENCE</scope>
</reference>
<keyword evidence="3" id="KW-0539">Nucleus</keyword>
<organism evidence="5 6">
    <name type="scientific">Trichuris trichiura</name>
    <name type="common">Whipworm</name>
    <name type="synonym">Trichocephalus trichiurus</name>
    <dbReference type="NCBI Taxonomy" id="36087"/>
    <lineage>
        <taxon>Eukaryota</taxon>
        <taxon>Metazoa</taxon>
        <taxon>Ecdysozoa</taxon>
        <taxon>Nematoda</taxon>
        <taxon>Enoplea</taxon>
        <taxon>Dorylaimia</taxon>
        <taxon>Trichinellida</taxon>
        <taxon>Trichuridae</taxon>
        <taxon>Trichuris</taxon>
    </lineage>
</organism>
<dbReference type="GO" id="GO:0016814">
    <property type="term" value="F:hydrolase activity, acting on carbon-nitrogen (but not peptide) bonds, in cyclic amidines"/>
    <property type="evidence" value="ECO:0007669"/>
    <property type="project" value="InterPro"/>
</dbReference>
<proteinExistence type="inferred from homology"/>
<gene>
    <name evidence="5" type="ORF">TTRE_0000591501</name>
</gene>
<dbReference type="InterPro" id="IPR033467">
    <property type="entry name" value="Tesmin/TSO1-like_CXC"/>
</dbReference>
<dbReference type="STRING" id="36087.A0A077ZDL7"/>
<dbReference type="InterPro" id="IPR005172">
    <property type="entry name" value="CRC"/>
</dbReference>
<dbReference type="OrthoDB" id="10262177at2759"/>
<keyword evidence="6" id="KW-1185">Reference proteome</keyword>
<reference evidence="5" key="2">
    <citation type="submission" date="2014-03" db="EMBL/GenBank/DDBJ databases">
        <title>The whipworm genome and dual-species transcriptomics of an intimate host-pathogen interaction.</title>
        <authorList>
            <person name="Foth B.J."/>
            <person name="Tsai I.J."/>
            <person name="Reid A.J."/>
            <person name="Bancroft A.J."/>
            <person name="Nichol S."/>
            <person name="Tracey A."/>
            <person name="Holroyd N."/>
            <person name="Cotton J.A."/>
            <person name="Stanley E.J."/>
            <person name="Zarowiecki M."/>
            <person name="Liu J.Z."/>
            <person name="Huckvale T."/>
            <person name="Cooper P.J."/>
            <person name="Grencis R.K."/>
            <person name="Berriman M."/>
        </authorList>
    </citation>
    <scope>NUCLEOTIDE SEQUENCE [LARGE SCALE GENOMIC DNA]</scope>
</reference>
<dbReference type="GO" id="GO:0008270">
    <property type="term" value="F:zinc ion binding"/>
    <property type="evidence" value="ECO:0007669"/>
    <property type="project" value="InterPro"/>
</dbReference>
<dbReference type="AlphaFoldDB" id="A0A077ZDL7"/>
<name>A0A077ZDL7_TRITR</name>
<evidence type="ECO:0000256" key="3">
    <source>
        <dbReference type="ARBA" id="ARBA00023242"/>
    </source>
</evidence>
<accession>A0A077ZDL7</accession>
<protein>
    <submittedName>
        <fullName evidence="5">APOBEC N domain containing protein</fullName>
    </submittedName>
</protein>
<dbReference type="InterPro" id="IPR013158">
    <property type="entry name" value="AID"/>
</dbReference>
<dbReference type="Proteomes" id="UP000030665">
    <property type="component" value="Unassembled WGS sequence"/>
</dbReference>
<dbReference type="PROSITE" id="PS51634">
    <property type="entry name" value="CRC"/>
    <property type="match status" value="1"/>
</dbReference>
<dbReference type="EMBL" id="HG806190">
    <property type="protein sequence ID" value="CDW57623.1"/>
    <property type="molecule type" value="Genomic_DNA"/>
</dbReference>
<evidence type="ECO:0000256" key="2">
    <source>
        <dbReference type="ARBA" id="ARBA00007267"/>
    </source>
</evidence>
<evidence type="ECO:0000259" key="4">
    <source>
        <dbReference type="PROSITE" id="PS51634"/>
    </source>
</evidence>
<comment type="similarity">
    <text evidence="2">Belongs to the lin-54 family.</text>
</comment>
<dbReference type="Pfam" id="PF08210">
    <property type="entry name" value="APOBEC_N"/>
    <property type="match status" value="1"/>
</dbReference>
<dbReference type="GO" id="GO:0005634">
    <property type="term" value="C:nucleus"/>
    <property type="evidence" value="ECO:0007669"/>
    <property type="project" value="UniProtKB-SubCell"/>
</dbReference>